<protein>
    <recommendedName>
        <fullName evidence="8">Protein PsiE</fullName>
    </recommendedName>
</protein>
<keyword evidence="5 6" id="KW-0472">Membrane</keyword>
<name>A0A5J4L4C2_9ZZZZ</name>
<dbReference type="InterPro" id="IPR020948">
    <property type="entry name" value="P_starv_induced_PsiE-like"/>
</dbReference>
<organism evidence="7">
    <name type="scientific">hot springs metagenome</name>
    <dbReference type="NCBI Taxonomy" id="433727"/>
    <lineage>
        <taxon>unclassified sequences</taxon>
        <taxon>metagenomes</taxon>
        <taxon>ecological metagenomes</taxon>
    </lineage>
</organism>
<proteinExistence type="predicted"/>
<evidence type="ECO:0000256" key="4">
    <source>
        <dbReference type="ARBA" id="ARBA00022989"/>
    </source>
</evidence>
<keyword evidence="2" id="KW-1003">Cell membrane</keyword>
<evidence type="ECO:0000256" key="6">
    <source>
        <dbReference type="SAM" id="Phobius"/>
    </source>
</evidence>
<accession>A0A5J4L4C2</accession>
<feature type="transmembrane region" description="Helical" evidence="6">
    <location>
        <begin position="34"/>
        <end position="54"/>
    </location>
</feature>
<dbReference type="Pfam" id="PF06146">
    <property type="entry name" value="PsiE"/>
    <property type="match status" value="1"/>
</dbReference>
<gene>
    <name evidence="7" type="ORF">A45J_1457</name>
</gene>
<comment type="subcellular location">
    <subcellularLocation>
        <location evidence="1">Cell membrane</location>
        <topology evidence="1">Multi-pass membrane protein</topology>
    </subcellularLocation>
</comment>
<dbReference type="GO" id="GO:0005886">
    <property type="term" value="C:plasma membrane"/>
    <property type="evidence" value="ECO:0007669"/>
    <property type="project" value="UniProtKB-SubCell"/>
</dbReference>
<comment type="caution">
    <text evidence="7">The sequence shown here is derived from an EMBL/GenBank/DDBJ whole genome shotgun (WGS) entry which is preliminary data.</text>
</comment>
<dbReference type="EMBL" id="BLAB01000001">
    <property type="protein sequence ID" value="GER93701.1"/>
    <property type="molecule type" value="Genomic_DNA"/>
</dbReference>
<evidence type="ECO:0000256" key="3">
    <source>
        <dbReference type="ARBA" id="ARBA00022692"/>
    </source>
</evidence>
<evidence type="ECO:0000256" key="5">
    <source>
        <dbReference type="ARBA" id="ARBA00023136"/>
    </source>
</evidence>
<reference evidence="7" key="1">
    <citation type="submission" date="2019-10" db="EMBL/GenBank/DDBJ databases">
        <title>Metagenomic sequencing of thiosulfate-disproportionating enrichment culture.</title>
        <authorList>
            <person name="Umezawa K."/>
            <person name="Kojima H."/>
            <person name="Fukui M."/>
        </authorList>
    </citation>
    <scope>NUCLEOTIDE SEQUENCE</scope>
    <source>
        <strain evidence="7">45J</strain>
    </source>
</reference>
<evidence type="ECO:0000313" key="7">
    <source>
        <dbReference type="EMBL" id="GER93701.1"/>
    </source>
</evidence>
<dbReference type="AlphaFoldDB" id="A0A5J4L4C2"/>
<feature type="transmembrane region" description="Helical" evidence="6">
    <location>
        <begin position="66"/>
        <end position="85"/>
    </location>
</feature>
<keyword evidence="4 6" id="KW-1133">Transmembrane helix</keyword>
<evidence type="ECO:0000256" key="1">
    <source>
        <dbReference type="ARBA" id="ARBA00004651"/>
    </source>
</evidence>
<evidence type="ECO:0008006" key="8">
    <source>
        <dbReference type="Google" id="ProtNLM"/>
    </source>
</evidence>
<keyword evidence="3 6" id="KW-0812">Transmembrane</keyword>
<sequence>MEKVNKNISGKGQKEFYFWIHALFRKYIEVTMDIILIGLVIVTFIFIAKTIYLLGLDIYKTTNIPYVISEFLFIFILIEVMRILVVYIEFHHVSVDIMVELAIVAILREIIIKGAIELDTLKIVGISLLIAVLGFLLKFGDIRTRPHEDESTYKPFFRKHAKTEK</sequence>
<evidence type="ECO:0000256" key="2">
    <source>
        <dbReference type="ARBA" id="ARBA00022475"/>
    </source>
</evidence>